<dbReference type="EMBL" id="FOXF01000031">
    <property type="protein sequence ID" value="SFP51695.1"/>
    <property type="molecule type" value="Genomic_DNA"/>
</dbReference>
<dbReference type="AlphaFoldDB" id="A0A662ZI96"/>
<dbReference type="GO" id="GO:0055085">
    <property type="term" value="P:transmembrane transport"/>
    <property type="evidence" value="ECO:0007669"/>
    <property type="project" value="InterPro"/>
</dbReference>
<evidence type="ECO:0000256" key="6">
    <source>
        <dbReference type="ARBA" id="ARBA00022989"/>
    </source>
</evidence>
<gene>
    <name evidence="10" type="ORF">SAMN02910344_01599</name>
</gene>
<feature type="transmembrane region" description="Helical" evidence="8">
    <location>
        <begin position="278"/>
        <end position="300"/>
    </location>
</feature>
<dbReference type="GO" id="GO:0005886">
    <property type="term" value="C:plasma membrane"/>
    <property type="evidence" value="ECO:0007669"/>
    <property type="project" value="UniProtKB-SubCell"/>
</dbReference>
<feature type="domain" description="ABC transmembrane type-1" evidence="9">
    <location>
        <begin position="93"/>
        <end position="299"/>
    </location>
</feature>
<protein>
    <submittedName>
        <fullName evidence="10">Putrescine transport system permease protein</fullName>
    </submittedName>
</protein>
<dbReference type="InterPro" id="IPR035906">
    <property type="entry name" value="MetI-like_sf"/>
</dbReference>
<comment type="similarity">
    <text evidence="2">Belongs to the binding-protein-dependent transport system permease family. CysTW subfamily.</text>
</comment>
<evidence type="ECO:0000256" key="8">
    <source>
        <dbReference type="RuleBase" id="RU363032"/>
    </source>
</evidence>
<evidence type="ECO:0000256" key="5">
    <source>
        <dbReference type="ARBA" id="ARBA00022692"/>
    </source>
</evidence>
<name>A0A662ZI96_9GAMM</name>
<feature type="transmembrane region" description="Helical" evidence="8">
    <location>
        <begin position="97"/>
        <end position="116"/>
    </location>
</feature>
<evidence type="ECO:0000313" key="10">
    <source>
        <dbReference type="EMBL" id="SFP51695.1"/>
    </source>
</evidence>
<keyword evidence="4" id="KW-1003">Cell membrane</keyword>
<keyword evidence="3 8" id="KW-0813">Transport</keyword>
<evidence type="ECO:0000256" key="1">
    <source>
        <dbReference type="ARBA" id="ARBA00004651"/>
    </source>
</evidence>
<evidence type="ECO:0000313" key="11">
    <source>
        <dbReference type="Proteomes" id="UP000243745"/>
    </source>
</evidence>
<reference evidence="10 11" key="1">
    <citation type="submission" date="2016-10" db="EMBL/GenBank/DDBJ databases">
        <authorList>
            <person name="Varghese N."/>
            <person name="Submissions S."/>
        </authorList>
    </citation>
    <scope>NUCLEOTIDE SEQUENCE [LARGE SCALE GENOMIC DNA]</scope>
    <source>
        <strain evidence="10 11">DSM 1361</strain>
    </source>
</reference>
<accession>A0A662ZI96</accession>
<evidence type="ECO:0000256" key="3">
    <source>
        <dbReference type="ARBA" id="ARBA00022448"/>
    </source>
</evidence>
<comment type="subcellular location">
    <subcellularLocation>
        <location evidence="1 8">Cell membrane</location>
        <topology evidence="1 8">Multi-pass membrane protein</topology>
    </subcellularLocation>
</comment>
<evidence type="ECO:0000256" key="4">
    <source>
        <dbReference type="ARBA" id="ARBA00022475"/>
    </source>
</evidence>
<proteinExistence type="inferred from homology"/>
<keyword evidence="11" id="KW-1185">Reference proteome</keyword>
<feature type="transmembrane region" description="Helical" evidence="8">
    <location>
        <begin position="179"/>
        <end position="201"/>
    </location>
</feature>
<dbReference type="CDD" id="cd06261">
    <property type="entry name" value="TM_PBP2"/>
    <property type="match status" value="1"/>
</dbReference>
<dbReference type="OrthoDB" id="9807047at2"/>
<evidence type="ECO:0000256" key="7">
    <source>
        <dbReference type="ARBA" id="ARBA00023136"/>
    </source>
</evidence>
<sequence>MQNKVSKINKRQKRLSGWHKYAVIALPYLWMALFFFVPFLIILKISFAESLDDSVPPYTSLFSYDAEEFKLNFSAYLGNYVSIFEDSTYLYSYLKSIKIALISTLLCLLIGYPMAWAIATSKSSVRNALLMLVIMPSWTSFLIRIYAWMGILKPEGYLNSFLQWLNVIDEPLQLLHTDIAVYIGIVYAYLPFMILPLYTAIVRVDYTLIEAGYDLGCRPTKCFFSLFVPQTYSGIIAGSMLVFIPAVGEYIIPELLGGPGANLIGRTIWDEYFMTRDWPLAAALATIMLLILVIPIVLFYKTQRKEITQGAR</sequence>
<evidence type="ECO:0000256" key="2">
    <source>
        <dbReference type="ARBA" id="ARBA00007069"/>
    </source>
</evidence>
<keyword evidence="5 8" id="KW-0812">Transmembrane</keyword>
<feature type="transmembrane region" description="Helical" evidence="8">
    <location>
        <begin position="222"/>
        <end position="247"/>
    </location>
</feature>
<dbReference type="PANTHER" id="PTHR42929">
    <property type="entry name" value="INNER MEMBRANE ABC TRANSPORTER PERMEASE PROTEIN YDCU-RELATED-RELATED"/>
    <property type="match status" value="1"/>
</dbReference>
<dbReference type="PANTHER" id="PTHR42929:SF3">
    <property type="entry name" value="PUTRESCINE TRANSPORT SYSTEM PERMEASE PROTEIN POTH"/>
    <property type="match status" value="1"/>
</dbReference>
<feature type="transmembrane region" description="Helical" evidence="8">
    <location>
        <begin position="128"/>
        <end position="149"/>
    </location>
</feature>
<dbReference type="InterPro" id="IPR000515">
    <property type="entry name" value="MetI-like"/>
</dbReference>
<dbReference type="Gene3D" id="1.10.3720.10">
    <property type="entry name" value="MetI-like"/>
    <property type="match status" value="1"/>
</dbReference>
<dbReference type="Pfam" id="PF00528">
    <property type="entry name" value="BPD_transp_1"/>
    <property type="match status" value="1"/>
</dbReference>
<dbReference type="SUPFAM" id="SSF161098">
    <property type="entry name" value="MetI-like"/>
    <property type="match status" value="1"/>
</dbReference>
<dbReference type="PROSITE" id="PS50928">
    <property type="entry name" value="ABC_TM1"/>
    <property type="match status" value="1"/>
</dbReference>
<keyword evidence="7 8" id="KW-0472">Membrane</keyword>
<evidence type="ECO:0000259" key="9">
    <source>
        <dbReference type="PROSITE" id="PS50928"/>
    </source>
</evidence>
<feature type="transmembrane region" description="Helical" evidence="8">
    <location>
        <begin position="21"/>
        <end position="43"/>
    </location>
</feature>
<dbReference type="Proteomes" id="UP000243745">
    <property type="component" value="Unassembled WGS sequence"/>
</dbReference>
<keyword evidence="6 8" id="KW-1133">Transmembrane helix</keyword>
<organism evidence="10 11">
    <name type="scientific">Ruminobacter amylophilus</name>
    <dbReference type="NCBI Taxonomy" id="867"/>
    <lineage>
        <taxon>Bacteria</taxon>
        <taxon>Pseudomonadati</taxon>
        <taxon>Pseudomonadota</taxon>
        <taxon>Gammaproteobacteria</taxon>
        <taxon>Aeromonadales</taxon>
        <taxon>Succinivibrionaceae</taxon>
        <taxon>Ruminobacter</taxon>
    </lineage>
</organism>
<dbReference type="RefSeq" id="WP_093142644.1">
    <property type="nucleotide sequence ID" value="NZ_FOXF01000031.1"/>
</dbReference>